<dbReference type="GeneID" id="15805124"/>
<feature type="region of interest" description="Disordered" evidence="1">
    <location>
        <begin position="77"/>
        <end position="127"/>
    </location>
</feature>
<evidence type="ECO:0000256" key="1">
    <source>
        <dbReference type="SAM" id="MobiDB-lite"/>
    </source>
</evidence>
<accession>L1LAY1</accession>
<protein>
    <submittedName>
        <fullName evidence="2">Uncharacterized protein</fullName>
    </submittedName>
</protein>
<dbReference type="STRING" id="1537102.L1LAY1"/>
<evidence type="ECO:0000313" key="3">
    <source>
        <dbReference type="Proteomes" id="UP000031512"/>
    </source>
</evidence>
<dbReference type="eggNOG" id="ENOG502TN6V">
    <property type="taxonomic scope" value="Eukaryota"/>
</dbReference>
<comment type="caution">
    <text evidence="2">The sequence shown here is derived from an EMBL/GenBank/DDBJ whole genome shotgun (WGS) entry which is preliminary data.</text>
</comment>
<name>L1LAY1_THEEQ</name>
<organism evidence="2 3">
    <name type="scientific">Theileria equi strain WA</name>
    <dbReference type="NCBI Taxonomy" id="1537102"/>
    <lineage>
        <taxon>Eukaryota</taxon>
        <taxon>Sar</taxon>
        <taxon>Alveolata</taxon>
        <taxon>Apicomplexa</taxon>
        <taxon>Aconoidasida</taxon>
        <taxon>Piroplasmida</taxon>
        <taxon>Theileriidae</taxon>
        <taxon>Theileria</taxon>
    </lineage>
</organism>
<evidence type="ECO:0000313" key="2">
    <source>
        <dbReference type="EMBL" id="EKX72486.1"/>
    </source>
</evidence>
<dbReference type="EMBL" id="ACOU01000007">
    <property type="protein sequence ID" value="EKX72486.1"/>
    <property type="molecule type" value="Genomic_DNA"/>
</dbReference>
<dbReference type="OrthoDB" id="366276at2759"/>
<feature type="compositionally biased region" description="Basic and acidic residues" evidence="1">
    <location>
        <begin position="83"/>
        <end position="114"/>
    </location>
</feature>
<dbReference type="KEGG" id="beq:BEWA_049530"/>
<dbReference type="AlphaFoldDB" id="L1LAY1"/>
<keyword evidence="3" id="KW-1185">Reference proteome</keyword>
<dbReference type="Proteomes" id="UP000031512">
    <property type="component" value="Unassembled WGS sequence"/>
</dbReference>
<dbReference type="VEuPathDB" id="PiroplasmaDB:BEWA_049530"/>
<proteinExistence type="predicted"/>
<dbReference type="RefSeq" id="XP_004831938.1">
    <property type="nucleotide sequence ID" value="XM_004831881.1"/>
</dbReference>
<reference evidence="2 3" key="1">
    <citation type="journal article" date="2012" name="BMC Genomics">
        <title>Comparative genomic analysis and phylogenetic position of Theileria equi.</title>
        <authorList>
            <person name="Kappmeyer L.S."/>
            <person name="Thiagarajan M."/>
            <person name="Herndon D.R."/>
            <person name="Ramsay J.D."/>
            <person name="Caler E."/>
            <person name="Djikeng A."/>
            <person name="Gillespie J.J."/>
            <person name="Lau A.O."/>
            <person name="Roalson E.H."/>
            <person name="Silva J.C."/>
            <person name="Silva M.G."/>
            <person name="Suarez C.E."/>
            <person name="Ueti M.W."/>
            <person name="Nene V.M."/>
            <person name="Mealey R.H."/>
            <person name="Knowles D.P."/>
            <person name="Brayton K.A."/>
        </authorList>
    </citation>
    <scope>NUCLEOTIDE SEQUENCE [LARGE SCALE GENOMIC DNA]</scope>
    <source>
        <strain evidence="2 3">WA</strain>
    </source>
</reference>
<sequence length="149" mass="17107">MFSLPLDIFDLKNPGVDKRNKIDKLENFATSEARRTRLEEKARLYEEIESGKIKLPQNHQFLVDFDKQREMDDVACTVQEEEGVTRRWKEREKGSQRQDDKGDGSDDGPQRDVSSDEDGCQQGKTSSFNALASGPLLAFYGLFYTLRTH</sequence>
<gene>
    <name evidence="2" type="ORF">BEWA_049530</name>
</gene>